<evidence type="ECO:0000313" key="3">
    <source>
        <dbReference type="Proteomes" id="UP000325466"/>
    </source>
</evidence>
<reference evidence="2 3" key="1">
    <citation type="journal article" date="2018" name="Biodegradation">
        <title>1,4-Dioxane degradation characteristics of Rhodococcus aetherivorans JCM 14343.</title>
        <authorList>
            <person name="Inoue D."/>
            <person name="Tsunoda T."/>
            <person name="Yamamoto N."/>
            <person name="Ike M."/>
            <person name="Sei K."/>
        </authorList>
    </citation>
    <scope>NUCLEOTIDE SEQUENCE [LARGE SCALE GENOMIC DNA]</scope>
    <source>
        <strain evidence="2 3">JCM 14343</strain>
    </source>
</reference>
<evidence type="ECO:0000256" key="1">
    <source>
        <dbReference type="SAM" id="MobiDB-lite"/>
    </source>
</evidence>
<gene>
    <name evidence="2" type="ORF">RAJCM14343_0436</name>
</gene>
<name>A0ABQ0YFB2_9NOCA</name>
<keyword evidence="3" id="KW-1185">Reference proteome</keyword>
<protein>
    <submittedName>
        <fullName evidence="2">Uncharacterized protein</fullName>
    </submittedName>
</protein>
<feature type="region of interest" description="Disordered" evidence="1">
    <location>
        <begin position="396"/>
        <end position="421"/>
    </location>
</feature>
<evidence type="ECO:0000313" key="2">
    <source>
        <dbReference type="EMBL" id="GES35189.1"/>
    </source>
</evidence>
<dbReference type="Proteomes" id="UP000325466">
    <property type="component" value="Unassembled WGS sequence"/>
</dbReference>
<accession>A0ABQ0YFB2</accession>
<proteinExistence type="predicted"/>
<feature type="compositionally biased region" description="Basic residues" evidence="1">
    <location>
        <begin position="396"/>
        <end position="419"/>
    </location>
</feature>
<sequence length="553" mass="58596">MLTGVGSEVLLQGVPVLVCFGGVGFDEFAVDELLGFDVDAEMAERPVPGHDRDRTTLGFVAVEKIVAAVSLDDCGELPSEVDGIGDAGVQSVSAGRDDLVGGVACDEQPTEAVPVGDEYVRVPHTALQDLVDVEVPAADRVQQFLLVDVFGPHTVGDGAGLQRPRVAFVLGDDRADAAADEEGVPELAVRVQGLEIPGLEMHLAERDDAALALHGQIHGAAHDRGGAVTSDDVVRRECVDGAVDRGGDLDPGTAVVLGDGGDAPGSENLDVLVCETATHEQLFDLDLGDPLPGVRRCGAVVPGRDPLGHLVDAGVLPAAYLPACHRGAEDDIVRVLRGDADRPDVVDETEPVEKLHAARIRQVHLRKAGRLRSLFDEGAADPVQAEFERENHPYRARAGNHHRSPRRHIDRRGGVRRRRPGADRVLFRLPTGGMVHGGSFRGVPPRTRSWSTTGRGGCAGWGDVASPSRVAATGRSAAAAASRCQRAATTGLGSMKIRYSVTFPSSMRVRVTAGRVNVVPSFIVYVTFTCKAVTFPSNHSSRMTCRIPATDPR</sequence>
<comment type="caution">
    <text evidence="2">The sequence shown here is derived from an EMBL/GenBank/DDBJ whole genome shotgun (WGS) entry which is preliminary data.</text>
</comment>
<organism evidence="2 3">
    <name type="scientific">Rhodococcus aetherivorans</name>
    <dbReference type="NCBI Taxonomy" id="191292"/>
    <lineage>
        <taxon>Bacteria</taxon>
        <taxon>Bacillati</taxon>
        <taxon>Actinomycetota</taxon>
        <taxon>Actinomycetes</taxon>
        <taxon>Mycobacteriales</taxon>
        <taxon>Nocardiaceae</taxon>
        <taxon>Rhodococcus</taxon>
    </lineage>
</organism>
<dbReference type="EMBL" id="BLAH01000009">
    <property type="protein sequence ID" value="GES35189.1"/>
    <property type="molecule type" value="Genomic_DNA"/>
</dbReference>